<organism evidence="1">
    <name type="scientific">Arion vulgaris</name>
    <dbReference type="NCBI Taxonomy" id="1028688"/>
    <lineage>
        <taxon>Eukaryota</taxon>
        <taxon>Metazoa</taxon>
        <taxon>Spiralia</taxon>
        <taxon>Lophotrochozoa</taxon>
        <taxon>Mollusca</taxon>
        <taxon>Gastropoda</taxon>
        <taxon>Heterobranchia</taxon>
        <taxon>Euthyneura</taxon>
        <taxon>Panpulmonata</taxon>
        <taxon>Eupulmonata</taxon>
        <taxon>Stylommatophora</taxon>
        <taxon>Helicina</taxon>
        <taxon>Arionoidea</taxon>
        <taxon>Arionidae</taxon>
        <taxon>Arion</taxon>
    </lineage>
</organism>
<feature type="non-terminal residue" evidence="1">
    <location>
        <position position="67"/>
    </location>
</feature>
<sequence length="67" mass="8118">MQLHICNTYHSLDLPNTIFYPERTHYQRQLADATNNNEEIEVCWTYEGLERNIIERDNPSKRRRGRP</sequence>
<proteinExistence type="predicted"/>
<name>A0A0B7ANW6_9EUPU</name>
<evidence type="ECO:0000313" key="1">
    <source>
        <dbReference type="EMBL" id="CEK82744.1"/>
    </source>
</evidence>
<gene>
    <name evidence="1" type="primary">ORF133379</name>
</gene>
<accession>A0A0B7ANW6</accession>
<dbReference type="AlphaFoldDB" id="A0A0B7ANW6"/>
<reference evidence="1" key="1">
    <citation type="submission" date="2014-12" db="EMBL/GenBank/DDBJ databases">
        <title>Insight into the proteome of Arion vulgaris.</title>
        <authorList>
            <person name="Aradska J."/>
            <person name="Bulat T."/>
            <person name="Smidak R."/>
            <person name="Sarate P."/>
            <person name="Gangsoo J."/>
            <person name="Sialana F."/>
            <person name="Bilban M."/>
            <person name="Lubec G."/>
        </authorList>
    </citation>
    <scope>NUCLEOTIDE SEQUENCE</scope>
    <source>
        <tissue evidence="1">Skin</tissue>
    </source>
</reference>
<protein>
    <submittedName>
        <fullName evidence="1">Uncharacterized protein</fullName>
    </submittedName>
</protein>
<dbReference type="EMBL" id="HACG01035879">
    <property type="protein sequence ID" value="CEK82744.1"/>
    <property type="molecule type" value="Transcribed_RNA"/>
</dbReference>